<dbReference type="OMA" id="WTRMLVH"/>
<keyword evidence="8" id="KW-1185">Reference proteome</keyword>
<dbReference type="InterPro" id="IPR016161">
    <property type="entry name" value="Ald_DH/histidinol_DH"/>
</dbReference>
<name>T1EFM2_HELRO</name>
<dbReference type="Gene3D" id="3.40.605.10">
    <property type="entry name" value="Aldehyde Dehydrogenase, Chain A, domain 1"/>
    <property type="match status" value="1"/>
</dbReference>
<dbReference type="KEGG" id="hro:HELRODRAFT_112795"/>
<evidence type="ECO:0000313" key="6">
    <source>
        <dbReference type="EMBL" id="ESO01401.1"/>
    </source>
</evidence>
<dbReference type="EnsemblMetazoa" id="HelroT112795">
    <property type="protein sequence ID" value="HelroP112795"/>
    <property type="gene ID" value="HelroG112795"/>
</dbReference>
<dbReference type="InterPro" id="IPR016160">
    <property type="entry name" value="Ald_DH_CS_CYS"/>
</dbReference>
<evidence type="ECO:0000256" key="1">
    <source>
        <dbReference type="ARBA" id="ARBA00009986"/>
    </source>
</evidence>
<sequence>MSVVGKPMHYINGGRLDPENDEEMIDVIQPSTGKVLRQMRPACKETVDKAVKCAKDAFKEWRLLAPSERGRILLKAAALLRERVEEVAEMEVLNNGKTIFEARFDIEDSAGTLEFLGGIATTELAGQHMRLPGGSFGYTVREPLGVVVGIGAWNYPFQTAVWKSAPALVCGNAMVYKPSEFTPVTSLLLAELYKDAGVPDGVFNVVQGKGQVGQMLCEHPDVAKVSLTGSVPSGVKVYNSCAKDIKCLTLELGGKSPLIMFEDCDLDNAVKGALIANYLSQGQVCTNGTRVFVHESIYDKFVEKLLAAVRRIKIGDPMDEETRVGATISKRQFDIVMGFVDRAKKQGAKVLCGGERVDLAGPLSGGYYISPCVLGDVTDGMEVAINEVFGPVMSLLKFKDEVDVVQRANNSLLGLAAGLFTKDLKRAHEVASKLEAGFVWINTYSWLPAEMPFGGVKRSGIGRENSKEVLNYYTNWKSVYVELNDVASPF</sequence>
<comment type="similarity">
    <text evidence="1 4">Belongs to the aldehyde dehydrogenase family.</text>
</comment>
<organism evidence="7 8">
    <name type="scientific">Helobdella robusta</name>
    <name type="common">Californian leech</name>
    <dbReference type="NCBI Taxonomy" id="6412"/>
    <lineage>
        <taxon>Eukaryota</taxon>
        <taxon>Metazoa</taxon>
        <taxon>Spiralia</taxon>
        <taxon>Lophotrochozoa</taxon>
        <taxon>Annelida</taxon>
        <taxon>Clitellata</taxon>
        <taxon>Hirudinea</taxon>
        <taxon>Rhynchobdellida</taxon>
        <taxon>Glossiphoniidae</taxon>
        <taxon>Helobdella</taxon>
    </lineage>
</organism>
<protein>
    <recommendedName>
        <fullName evidence="5">Aldehyde dehydrogenase domain-containing protein</fullName>
    </recommendedName>
</protein>
<dbReference type="InterPro" id="IPR029510">
    <property type="entry name" value="Ald_DH_CS_GLU"/>
</dbReference>
<dbReference type="FunFam" id="3.40.605.10:FF:000007">
    <property type="entry name" value="NAD/NADP-dependent betaine aldehyde dehydrogenase"/>
    <property type="match status" value="1"/>
</dbReference>
<dbReference type="SUPFAM" id="SSF53720">
    <property type="entry name" value="ALDH-like"/>
    <property type="match status" value="1"/>
</dbReference>
<reference evidence="8" key="1">
    <citation type="submission" date="2012-12" db="EMBL/GenBank/DDBJ databases">
        <authorList>
            <person name="Hellsten U."/>
            <person name="Grimwood J."/>
            <person name="Chapman J.A."/>
            <person name="Shapiro H."/>
            <person name="Aerts A."/>
            <person name="Otillar R.P."/>
            <person name="Terry A.Y."/>
            <person name="Boore J.L."/>
            <person name="Simakov O."/>
            <person name="Marletaz F."/>
            <person name="Cho S.-J."/>
            <person name="Edsinger-Gonzales E."/>
            <person name="Havlak P."/>
            <person name="Kuo D.-H."/>
            <person name="Larsson T."/>
            <person name="Lv J."/>
            <person name="Arendt D."/>
            <person name="Savage R."/>
            <person name="Osoegawa K."/>
            <person name="de Jong P."/>
            <person name="Lindberg D.R."/>
            <person name="Seaver E.C."/>
            <person name="Weisblat D.A."/>
            <person name="Putnam N.H."/>
            <person name="Grigoriev I.V."/>
            <person name="Rokhsar D.S."/>
        </authorList>
    </citation>
    <scope>NUCLEOTIDE SEQUENCE</scope>
</reference>
<evidence type="ECO:0000256" key="4">
    <source>
        <dbReference type="RuleBase" id="RU003345"/>
    </source>
</evidence>
<dbReference type="InParanoid" id="T1EFM2"/>
<dbReference type="NCBIfam" id="NF009725">
    <property type="entry name" value="PRK13252.1"/>
    <property type="match status" value="1"/>
</dbReference>
<dbReference type="FunFam" id="3.40.605.10:FF:000026">
    <property type="entry name" value="Aldehyde dehydrogenase, putative"/>
    <property type="match status" value="1"/>
</dbReference>
<dbReference type="EMBL" id="AMQM01005098">
    <property type="status" value="NOT_ANNOTATED_CDS"/>
    <property type="molecule type" value="Genomic_DNA"/>
</dbReference>
<dbReference type="RefSeq" id="XP_009020637.1">
    <property type="nucleotide sequence ID" value="XM_009022389.1"/>
</dbReference>
<dbReference type="CDD" id="cd07090">
    <property type="entry name" value="ALDH_F9_TMBADH"/>
    <property type="match status" value="1"/>
</dbReference>
<dbReference type="InterPro" id="IPR016162">
    <property type="entry name" value="Ald_DH_N"/>
</dbReference>
<dbReference type="HOGENOM" id="CLU_005391_0_0_1"/>
<evidence type="ECO:0000256" key="3">
    <source>
        <dbReference type="PROSITE-ProRule" id="PRU10007"/>
    </source>
</evidence>
<dbReference type="CTD" id="20195374"/>
<keyword evidence="2 4" id="KW-0560">Oxidoreductase</keyword>
<feature type="active site" evidence="3">
    <location>
        <position position="251"/>
    </location>
</feature>
<proteinExistence type="inferred from homology"/>
<dbReference type="GO" id="GO:0019145">
    <property type="term" value="F:aminobutyraldehyde dehydrogenase (NAD+) activity"/>
    <property type="evidence" value="ECO:0000318"/>
    <property type="project" value="GO_Central"/>
</dbReference>
<evidence type="ECO:0000259" key="5">
    <source>
        <dbReference type="Pfam" id="PF00171"/>
    </source>
</evidence>
<evidence type="ECO:0000313" key="8">
    <source>
        <dbReference type="Proteomes" id="UP000015101"/>
    </source>
</evidence>
<dbReference type="EMBL" id="KB096785">
    <property type="protein sequence ID" value="ESO01401.1"/>
    <property type="molecule type" value="Genomic_DNA"/>
</dbReference>
<feature type="domain" description="Aldehyde dehydrogenase" evidence="5">
    <location>
        <begin position="21"/>
        <end position="479"/>
    </location>
</feature>
<dbReference type="GO" id="GO:0047105">
    <property type="term" value="F:4-trimethylammoniobutyraldehyde dehydrogenase activity"/>
    <property type="evidence" value="ECO:0000318"/>
    <property type="project" value="GO_Central"/>
</dbReference>
<dbReference type="FunFam" id="3.40.309.10:FF:000001">
    <property type="entry name" value="Mitochondrial aldehyde dehydrogenase 2"/>
    <property type="match status" value="1"/>
</dbReference>
<dbReference type="OrthoDB" id="310895at2759"/>
<dbReference type="PROSITE" id="PS00070">
    <property type="entry name" value="ALDEHYDE_DEHYDR_CYS"/>
    <property type="match status" value="1"/>
</dbReference>
<accession>T1EFM2</accession>
<reference evidence="7" key="3">
    <citation type="submission" date="2015-06" db="UniProtKB">
        <authorList>
            <consortium name="EnsemblMetazoa"/>
        </authorList>
    </citation>
    <scope>IDENTIFICATION</scope>
</reference>
<dbReference type="InterPro" id="IPR015590">
    <property type="entry name" value="Aldehyde_DH_dom"/>
</dbReference>
<dbReference type="eggNOG" id="KOG2450">
    <property type="taxonomic scope" value="Eukaryota"/>
</dbReference>
<dbReference type="Proteomes" id="UP000015101">
    <property type="component" value="Unassembled WGS sequence"/>
</dbReference>
<dbReference type="Pfam" id="PF00171">
    <property type="entry name" value="Aldedh"/>
    <property type="match status" value="1"/>
</dbReference>
<dbReference type="Gene3D" id="3.40.309.10">
    <property type="entry name" value="Aldehyde Dehydrogenase, Chain A, domain 2"/>
    <property type="match status" value="1"/>
</dbReference>
<dbReference type="PANTHER" id="PTHR11699">
    <property type="entry name" value="ALDEHYDE DEHYDROGENASE-RELATED"/>
    <property type="match status" value="1"/>
</dbReference>
<evidence type="ECO:0000256" key="2">
    <source>
        <dbReference type="ARBA" id="ARBA00023002"/>
    </source>
</evidence>
<dbReference type="STRING" id="6412.T1EFM2"/>
<dbReference type="InterPro" id="IPR016163">
    <property type="entry name" value="Ald_DH_C"/>
</dbReference>
<reference evidence="6 8" key="2">
    <citation type="journal article" date="2013" name="Nature">
        <title>Insights into bilaterian evolution from three spiralian genomes.</title>
        <authorList>
            <person name="Simakov O."/>
            <person name="Marletaz F."/>
            <person name="Cho S.J."/>
            <person name="Edsinger-Gonzales E."/>
            <person name="Havlak P."/>
            <person name="Hellsten U."/>
            <person name="Kuo D.H."/>
            <person name="Larsson T."/>
            <person name="Lv J."/>
            <person name="Arendt D."/>
            <person name="Savage R."/>
            <person name="Osoegawa K."/>
            <person name="de Jong P."/>
            <person name="Grimwood J."/>
            <person name="Chapman J.A."/>
            <person name="Shapiro H."/>
            <person name="Aerts A."/>
            <person name="Otillar R.P."/>
            <person name="Terry A.Y."/>
            <person name="Boore J.L."/>
            <person name="Grigoriev I.V."/>
            <person name="Lindberg D.R."/>
            <person name="Seaver E.C."/>
            <person name="Weisblat D.A."/>
            <person name="Putnam N.H."/>
            <person name="Rokhsar D.S."/>
        </authorList>
    </citation>
    <scope>NUCLEOTIDE SEQUENCE</scope>
</reference>
<dbReference type="GeneID" id="20195374"/>
<dbReference type="PROSITE" id="PS00687">
    <property type="entry name" value="ALDEHYDE_DEHYDR_GLU"/>
    <property type="match status" value="1"/>
</dbReference>
<evidence type="ECO:0000313" key="7">
    <source>
        <dbReference type="EnsemblMetazoa" id="HelroP112795"/>
    </source>
</evidence>
<dbReference type="AlphaFoldDB" id="T1EFM2"/>
<gene>
    <name evidence="7" type="primary">20195374</name>
    <name evidence="6" type="ORF">HELRODRAFT_112795</name>
</gene>